<organism evidence="3 4">
    <name type="scientific">Ustilago bromivora</name>
    <dbReference type="NCBI Taxonomy" id="307758"/>
    <lineage>
        <taxon>Eukaryota</taxon>
        <taxon>Fungi</taxon>
        <taxon>Dikarya</taxon>
        <taxon>Basidiomycota</taxon>
        <taxon>Ustilaginomycotina</taxon>
        <taxon>Ustilaginomycetes</taxon>
        <taxon>Ustilaginales</taxon>
        <taxon>Ustilaginaceae</taxon>
        <taxon>Ustilago</taxon>
    </lineage>
</organism>
<keyword evidence="1" id="KW-0175">Coiled coil</keyword>
<gene>
    <name evidence="3" type="ORF">UBRO2_01650</name>
</gene>
<protein>
    <submittedName>
        <fullName evidence="3">Uncharacterized protein</fullName>
    </submittedName>
</protein>
<name>A0A8H8TS71_9BASI</name>
<feature type="compositionally biased region" description="Low complexity" evidence="2">
    <location>
        <begin position="198"/>
        <end position="215"/>
    </location>
</feature>
<feature type="region of interest" description="Disordered" evidence="2">
    <location>
        <begin position="485"/>
        <end position="513"/>
    </location>
</feature>
<feature type="compositionally biased region" description="Acidic residues" evidence="2">
    <location>
        <begin position="502"/>
        <end position="513"/>
    </location>
</feature>
<feature type="compositionally biased region" description="Low complexity" evidence="2">
    <location>
        <begin position="59"/>
        <end position="73"/>
    </location>
</feature>
<comment type="caution">
    <text evidence="3">The sequence shown here is derived from an EMBL/GenBank/DDBJ whole genome shotgun (WGS) entry which is preliminary data.</text>
</comment>
<feature type="compositionally biased region" description="Polar residues" evidence="2">
    <location>
        <begin position="305"/>
        <end position="319"/>
    </location>
</feature>
<sequence>MPSKLASASASMSTPPPKKKKGGFFGCRSKNALDSLPRKARGDNAAIHRLQARNVFQHSSQTSDSSASTAAVTPLTKEKGLMKLAELNSTHISLAQPQDVHVKPLYAQEVVPSSDAPGFEHAAPSDYKQDVEANEIDEARDILPDDGPLSPPSRPGTPGAVRSLSVASKAGRIKRSLSLKRSGSAASAKLIARAPPVSSADFSNLPASSSSSSDLAGKDEAGSPLGDMASIRKARGRHQTAVLQHHHMIADISEDGYLALDSVAIPVPPTTHPATDTPQKKRAMAAALPESDSMRAVAAALGGSTSESVKFQPGPSVSTPRLEPPSPTKDAYMTEIRNQRGEGSEETVSELPTASGTTGGFWDAAPVSEGEDNFGPGRTIPFQYVTNLARPVSIASLRSLACPNTPPRTSSRPTSPNGNIYNGLRSAKSFSVSPMRRQGTFNGFPRTFFPGVSTLKHSPSVASNASSRRKPVPEAIPALDFEELHNQRQQQRAHRDEPQPELVEENAGDTSADDVDRELAGHAATRSHTCSNYGTVEEQRDFASFVAQGKASRRTSVKQSIKASSSNNALTGSLRKSKSAMMSSKQDTIGEGTLKRWGLAEAFQTAAAASEDMDGKDPEKKVATVRKPKKMVPGPGGGYITDTANIRWCSALDEIKKALAADEEEALERQQEEKVQQEMQSALAHADTVLARLGVET</sequence>
<evidence type="ECO:0000256" key="2">
    <source>
        <dbReference type="SAM" id="MobiDB-lite"/>
    </source>
</evidence>
<dbReference type="Proteomes" id="UP000658997">
    <property type="component" value="Unassembled WGS sequence"/>
</dbReference>
<feature type="region of interest" description="Disordered" evidence="2">
    <location>
        <begin position="305"/>
        <end position="327"/>
    </location>
</feature>
<feature type="coiled-coil region" evidence="1">
    <location>
        <begin position="652"/>
        <end position="680"/>
    </location>
</feature>
<feature type="compositionally biased region" description="Low complexity" evidence="2">
    <location>
        <begin position="407"/>
        <end position="417"/>
    </location>
</feature>
<feature type="region of interest" description="Disordered" evidence="2">
    <location>
        <begin position="54"/>
        <end position="74"/>
    </location>
</feature>
<reference evidence="3" key="1">
    <citation type="submission" date="2018-08" db="EMBL/GenBank/DDBJ databases">
        <authorList>
            <person name="Guldener U."/>
        </authorList>
    </citation>
    <scope>NUCLEOTIDE SEQUENCE</scope>
    <source>
        <strain evidence="3">UB2</strain>
    </source>
</reference>
<evidence type="ECO:0000256" key="1">
    <source>
        <dbReference type="SAM" id="Coils"/>
    </source>
</evidence>
<feature type="region of interest" description="Disordered" evidence="2">
    <location>
        <begin position="114"/>
        <end position="167"/>
    </location>
</feature>
<keyword evidence="4" id="KW-1185">Reference proteome</keyword>
<feature type="region of interest" description="Disordered" evidence="2">
    <location>
        <begin position="550"/>
        <end position="584"/>
    </location>
</feature>
<dbReference type="EMBL" id="ULHB01000022">
    <property type="protein sequence ID" value="SYW77027.1"/>
    <property type="molecule type" value="Genomic_DNA"/>
</dbReference>
<accession>A0A8H8TS71</accession>
<feature type="compositionally biased region" description="Basic and acidic residues" evidence="2">
    <location>
        <begin position="127"/>
        <end position="143"/>
    </location>
</feature>
<evidence type="ECO:0000313" key="3">
    <source>
        <dbReference type="EMBL" id="SYW77027.1"/>
    </source>
</evidence>
<feature type="compositionally biased region" description="Polar residues" evidence="2">
    <location>
        <begin position="557"/>
        <end position="571"/>
    </location>
</feature>
<evidence type="ECO:0000313" key="4">
    <source>
        <dbReference type="Proteomes" id="UP000658997"/>
    </source>
</evidence>
<feature type="region of interest" description="Disordered" evidence="2">
    <location>
        <begin position="339"/>
        <end position="360"/>
    </location>
</feature>
<feature type="region of interest" description="Disordered" evidence="2">
    <location>
        <begin position="400"/>
        <end position="422"/>
    </location>
</feature>
<dbReference type="AlphaFoldDB" id="A0A8H8TS71"/>
<feature type="region of interest" description="Disordered" evidence="2">
    <location>
        <begin position="198"/>
        <end position="226"/>
    </location>
</feature>
<feature type="compositionally biased region" description="Polar residues" evidence="2">
    <location>
        <begin position="1"/>
        <end position="13"/>
    </location>
</feature>
<feature type="region of interest" description="Disordered" evidence="2">
    <location>
        <begin position="1"/>
        <end position="26"/>
    </location>
</feature>
<proteinExistence type="predicted"/>